<proteinExistence type="predicted"/>
<gene>
    <name evidence="1" type="ORF">RPIT_13820</name>
</gene>
<dbReference type="Pfam" id="PF07728">
    <property type="entry name" value="AAA_5"/>
    <property type="match status" value="1"/>
</dbReference>
<dbReference type="STRING" id="1610493.RPIT_13820"/>
<evidence type="ECO:0000313" key="2">
    <source>
        <dbReference type="Proteomes" id="UP000188324"/>
    </source>
</evidence>
<name>A0A1Q2CI67_9ACTN</name>
<organism evidence="1 2">
    <name type="scientific">Tessaracoccus flavus</name>
    <dbReference type="NCBI Taxonomy" id="1610493"/>
    <lineage>
        <taxon>Bacteria</taxon>
        <taxon>Bacillati</taxon>
        <taxon>Actinomycetota</taxon>
        <taxon>Actinomycetes</taxon>
        <taxon>Propionibacteriales</taxon>
        <taxon>Propionibacteriaceae</taxon>
        <taxon>Tessaracoccus</taxon>
    </lineage>
</organism>
<keyword evidence="2" id="KW-1185">Reference proteome</keyword>
<dbReference type="InterPro" id="IPR027417">
    <property type="entry name" value="P-loop_NTPase"/>
</dbReference>
<protein>
    <submittedName>
        <fullName evidence="1">Uncharacterized protein</fullName>
    </submittedName>
</protein>
<sequence length="216" mass="23394">MIVEFVGPPGAGKSTIARELARLTGQSSVTLDGYRTPQGRLLSPREVTLQRWWSAASQPALARAALDCARREGRGLALSWMINLARRNRMMEDLEGGGLILEEGTLSALCLAQAARSRPWEMLSVLPHLAHGDTVVVIDIDVDTAVERIRLRQGILADRDAGSLRRLISGYQSALAELSSAIDPAPIQMTSDQLPNIIAARLLELLSEPALARGAR</sequence>
<dbReference type="KEGG" id="tfl:RPIT_13820"/>
<dbReference type="AlphaFoldDB" id="A0A1Q2CI67"/>
<dbReference type="Gene3D" id="3.40.50.300">
    <property type="entry name" value="P-loop containing nucleotide triphosphate hydrolases"/>
    <property type="match status" value="1"/>
</dbReference>
<dbReference type="GO" id="GO:0016887">
    <property type="term" value="F:ATP hydrolysis activity"/>
    <property type="evidence" value="ECO:0007669"/>
    <property type="project" value="InterPro"/>
</dbReference>
<evidence type="ECO:0000313" key="1">
    <source>
        <dbReference type="EMBL" id="AQP45750.1"/>
    </source>
</evidence>
<accession>A0A1Q2CI67</accession>
<dbReference type="InterPro" id="IPR011704">
    <property type="entry name" value="ATPase_dyneun-rel_AAA"/>
</dbReference>
<dbReference type="EMBL" id="CP019605">
    <property type="protein sequence ID" value="AQP45750.1"/>
    <property type="molecule type" value="Genomic_DNA"/>
</dbReference>
<dbReference type="Proteomes" id="UP000188324">
    <property type="component" value="Chromosome"/>
</dbReference>
<reference evidence="1 2" key="1">
    <citation type="journal article" date="2016" name="Int. J. Syst. Evol. Microbiol.">
        <title>Tessaracoccus flavus sp. nov., isolated from the drainage system of a lindane-producing factory.</title>
        <authorList>
            <person name="Kumari R."/>
            <person name="Singh P."/>
            <person name="Schumann P."/>
            <person name="Lal R."/>
        </authorList>
    </citation>
    <scope>NUCLEOTIDE SEQUENCE [LARGE SCALE GENOMIC DNA]</scope>
    <source>
        <strain evidence="1 2">RP1T</strain>
    </source>
</reference>
<dbReference type="SUPFAM" id="SSF52540">
    <property type="entry name" value="P-loop containing nucleoside triphosphate hydrolases"/>
    <property type="match status" value="1"/>
</dbReference>
<dbReference type="GO" id="GO:0005524">
    <property type="term" value="F:ATP binding"/>
    <property type="evidence" value="ECO:0007669"/>
    <property type="project" value="InterPro"/>
</dbReference>